<evidence type="ECO:0000256" key="2">
    <source>
        <dbReference type="ARBA" id="ARBA00022679"/>
    </source>
</evidence>
<dbReference type="InterPro" id="IPR036420">
    <property type="entry name" value="BRCT_dom_sf"/>
</dbReference>
<organism evidence="7 8">
    <name type="scientific">Dissostichus mawsoni</name>
    <name type="common">Antarctic cod</name>
    <dbReference type="NCBI Taxonomy" id="36200"/>
    <lineage>
        <taxon>Eukaryota</taxon>
        <taxon>Metazoa</taxon>
        <taxon>Chordata</taxon>
        <taxon>Craniata</taxon>
        <taxon>Vertebrata</taxon>
        <taxon>Euteleostomi</taxon>
        <taxon>Actinopterygii</taxon>
        <taxon>Neopterygii</taxon>
        <taxon>Teleostei</taxon>
        <taxon>Neoteleostei</taxon>
        <taxon>Acanthomorphata</taxon>
        <taxon>Eupercaria</taxon>
        <taxon>Perciformes</taxon>
        <taxon>Notothenioidei</taxon>
        <taxon>Nototheniidae</taxon>
        <taxon>Dissostichus</taxon>
    </lineage>
</organism>
<keyword evidence="4 5" id="KW-0460">Magnesium</keyword>
<dbReference type="FunFam" id="3.30.210.10:FF:000003">
    <property type="entry name" value="DNA nucleotidylexotransferase"/>
    <property type="match status" value="1"/>
</dbReference>
<dbReference type="InterPro" id="IPR001726">
    <property type="entry name" value="TdT/Mu"/>
</dbReference>
<dbReference type="SUPFAM" id="SSF47802">
    <property type="entry name" value="DNA polymerase beta, N-terminal domain-like"/>
    <property type="match status" value="1"/>
</dbReference>
<dbReference type="InterPro" id="IPR029398">
    <property type="entry name" value="PolB_thumb"/>
</dbReference>
<dbReference type="PANTHER" id="PTHR11276">
    <property type="entry name" value="DNA POLYMERASE TYPE-X FAMILY MEMBER"/>
    <property type="match status" value="1"/>
</dbReference>
<dbReference type="SUPFAM" id="SSF81585">
    <property type="entry name" value="PsbU/PolX domain-like"/>
    <property type="match status" value="1"/>
</dbReference>
<dbReference type="Gene3D" id="3.30.210.10">
    <property type="entry name" value="DNA polymerase, thumb domain"/>
    <property type="match status" value="1"/>
</dbReference>
<dbReference type="PRINTS" id="PR00871">
    <property type="entry name" value="DNAPOLXTDT"/>
</dbReference>
<proteinExistence type="inferred from homology"/>
<dbReference type="GO" id="GO:0005634">
    <property type="term" value="C:nucleus"/>
    <property type="evidence" value="ECO:0007669"/>
    <property type="project" value="UniProtKB-SubCell"/>
</dbReference>
<keyword evidence="3 4" id="KW-0548">Nucleotidyltransferase</keyword>
<keyword evidence="2 4" id="KW-0808">Transferase</keyword>
<feature type="binding site" evidence="5">
    <location>
        <position position="459"/>
    </location>
    <ligand>
        <name>Mg(2+)</name>
        <dbReference type="ChEBI" id="CHEBI:18420"/>
    </ligand>
</feature>
<feature type="binding site" evidence="5">
    <location>
        <position position="457"/>
    </location>
    <ligand>
        <name>Mg(2+)</name>
        <dbReference type="ChEBI" id="CHEBI:18420"/>
    </ligand>
</feature>
<dbReference type="PROSITE" id="PS00522">
    <property type="entry name" value="DNA_POLYMERASE_X"/>
    <property type="match status" value="1"/>
</dbReference>
<dbReference type="InterPro" id="IPR022312">
    <property type="entry name" value="DNA_pol_X"/>
</dbReference>
<evidence type="ECO:0000256" key="5">
    <source>
        <dbReference type="PIRSR" id="PIRSR000817-1"/>
    </source>
</evidence>
<feature type="binding site" evidence="5">
    <location>
        <position position="537"/>
    </location>
    <ligand>
        <name>Mg(2+)</name>
        <dbReference type="ChEBI" id="CHEBI:18420"/>
    </ligand>
</feature>
<dbReference type="GO" id="GO:0003677">
    <property type="term" value="F:DNA binding"/>
    <property type="evidence" value="ECO:0007669"/>
    <property type="project" value="UniProtKB-UniRule"/>
</dbReference>
<feature type="domain" description="BRCT" evidence="6">
    <location>
        <begin position="29"/>
        <end position="121"/>
    </location>
</feature>
<dbReference type="PIRSF" id="PIRSF000817">
    <property type="entry name" value="DNA_NT"/>
    <property type="match status" value="1"/>
</dbReference>
<dbReference type="InterPro" id="IPR043519">
    <property type="entry name" value="NT_sf"/>
</dbReference>
<dbReference type="SMART" id="SM00292">
    <property type="entry name" value="BRCT"/>
    <property type="match status" value="1"/>
</dbReference>
<evidence type="ECO:0000256" key="1">
    <source>
        <dbReference type="ARBA" id="ARBA00008323"/>
    </source>
</evidence>
<sequence>MFHTPIVPFARKRSRPVEAAVPRHDVVKFKDVRLYLVERKMGRSRRNFLTQLARSKGFIVDDNLSDEVTHVVSEDSRASSLWKWLKECAPKNLPGVNVLDISWFTDSMREGRPVAVETKHLIQVSLFPHGHMQSAPSLSDRANDAVLAFIDPSPQIPLPTEGSPLTPVATVSRYACQRRTTLENHNKKFTMHQLTGPRSLAPGPARTRPEAPRWPTDALCWCRIWHRIRNHSSAVCDIPEKRLANHVRKPTCSMSCCKVTEKSDEGVGGSDFCSLSGVLYGSDAFEVLAESYEFNNMEGPCLAFRRATSVLKSLPWAVRCLGATQDLPCLGQPTKKVIEEVLQCGRSFEVEELLSDERYQTFKVTVHKCVWGWTKDGEKWFCRGLRSFSDILTDHSIHLNRMQQTGFLHHGDISRAVSAAEARSLRSIIDGAVHCVTPAATVALTGGFHRGKEFGHDVDFIVTTPELGEEESLLPNVIDELKEQGILLYCNYQASTFDMRKLPNHHFEAMDDFAKCFLICGWRAGRWRGGLEGGAVDLVSPPVDRYAFALLGWTGSRQFERDLRSFARVERGMILDNHALYDKKKKEFLAASTEKDIFAHLGLEYMEPWQRNA</sequence>
<reference evidence="7 8" key="1">
    <citation type="submission" date="2020-03" db="EMBL/GenBank/DDBJ databases">
        <title>Dissostichus mawsoni Genome sequencing and assembly.</title>
        <authorList>
            <person name="Park H."/>
        </authorList>
    </citation>
    <scope>NUCLEOTIDE SEQUENCE [LARGE SCALE GENOMIC DNA]</scope>
    <source>
        <strain evidence="7">DM0001</strain>
        <tissue evidence="7">Muscle</tissue>
    </source>
</reference>
<dbReference type="Gene3D" id="1.10.150.20">
    <property type="entry name" value="5' to 3' exonuclease, C-terminal subdomain"/>
    <property type="match status" value="1"/>
</dbReference>
<dbReference type="Gene3D" id="3.40.50.10190">
    <property type="entry name" value="BRCT domain"/>
    <property type="match status" value="1"/>
</dbReference>
<dbReference type="OrthoDB" id="205514at2759"/>
<evidence type="ECO:0000256" key="3">
    <source>
        <dbReference type="ARBA" id="ARBA00022695"/>
    </source>
</evidence>
<dbReference type="Proteomes" id="UP000518266">
    <property type="component" value="Unassembled WGS sequence"/>
</dbReference>
<dbReference type="Pfam" id="PF14792">
    <property type="entry name" value="DNA_pol_B_palm"/>
    <property type="match status" value="1"/>
</dbReference>
<dbReference type="InterPro" id="IPR027421">
    <property type="entry name" value="DNA_pol_lamdba_lyase_dom_sf"/>
</dbReference>
<dbReference type="GO" id="GO:0003887">
    <property type="term" value="F:DNA-directed DNA polymerase activity"/>
    <property type="evidence" value="ECO:0007669"/>
    <property type="project" value="UniProtKB-UniRule"/>
</dbReference>
<dbReference type="InterPro" id="IPR019843">
    <property type="entry name" value="DNA_pol-X_BS"/>
</dbReference>
<dbReference type="Pfam" id="PF00533">
    <property type="entry name" value="BRCT"/>
    <property type="match status" value="1"/>
</dbReference>
<accession>A0A7J5Y048</accession>
<keyword evidence="8" id="KW-1185">Reference proteome</keyword>
<dbReference type="Gene3D" id="3.30.460.10">
    <property type="entry name" value="Beta Polymerase, domain 2"/>
    <property type="match status" value="1"/>
</dbReference>
<dbReference type="InterPro" id="IPR002054">
    <property type="entry name" value="DNA-dir_DNA_pol_X"/>
</dbReference>
<keyword evidence="4" id="KW-0539">Nucleus</keyword>
<evidence type="ECO:0000313" key="8">
    <source>
        <dbReference type="Proteomes" id="UP000518266"/>
    </source>
</evidence>
<dbReference type="InterPro" id="IPR028207">
    <property type="entry name" value="DNA_pol_B_palm_palm"/>
</dbReference>
<comment type="caution">
    <text evidence="7">The sequence shown here is derived from an EMBL/GenBank/DDBJ whole genome shotgun (WGS) entry which is preliminary data.</text>
</comment>
<dbReference type="FunFam" id="3.40.50.10190:FF:000035">
    <property type="entry name" value="DNA-directed DNA/RNA polymerase mu"/>
    <property type="match status" value="1"/>
</dbReference>
<dbReference type="SUPFAM" id="SSF81301">
    <property type="entry name" value="Nucleotidyltransferase"/>
    <property type="match status" value="1"/>
</dbReference>
<evidence type="ECO:0000313" key="7">
    <source>
        <dbReference type="EMBL" id="KAF3842471.1"/>
    </source>
</evidence>
<dbReference type="Pfam" id="PF14791">
    <property type="entry name" value="DNA_pol_B_thumb"/>
    <property type="match status" value="1"/>
</dbReference>
<comment type="cofactor">
    <cofactor evidence="5">
        <name>Mg(2+)</name>
        <dbReference type="ChEBI" id="CHEBI:18420"/>
    </cofactor>
</comment>
<comment type="subcellular location">
    <subcellularLocation>
        <location evidence="4">Nucleus</location>
    </subcellularLocation>
</comment>
<gene>
    <name evidence="7" type="ORF">F7725_024422</name>
</gene>
<dbReference type="GO" id="GO:0003912">
    <property type="term" value="F:DNA nucleotidylexotransferase activity"/>
    <property type="evidence" value="ECO:0007669"/>
    <property type="project" value="TreeGrafter"/>
</dbReference>
<dbReference type="Gene3D" id="1.10.150.110">
    <property type="entry name" value="DNA polymerase beta, N-terminal domain-like"/>
    <property type="match status" value="1"/>
</dbReference>
<dbReference type="SUPFAM" id="SSF52113">
    <property type="entry name" value="BRCT domain"/>
    <property type="match status" value="1"/>
</dbReference>
<dbReference type="InterPro" id="IPR001357">
    <property type="entry name" value="BRCT_dom"/>
</dbReference>
<dbReference type="EMBL" id="JAAKFY010000019">
    <property type="protein sequence ID" value="KAF3842471.1"/>
    <property type="molecule type" value="Genomic_DNA"/>
</dbReference>
<name>A0A7J5Y048_DISMA</name>
<dbReference type="PANTHER" id="PTHR11276:SF21">
    <property type="entry name" value="DNA NUCLEOTIDYLEXOTRANSFERASE"/>
    <property type="match status" value="1"/>
</dbReference>
<dbReference type="AlphaFoldDB" id="A0A7J5Y048"/>
<evidence type="ECO:0000256" key="4">
    <source>
        <dbReference type="PIRNR" id="PIRNR000817"/>
    </source>
</evidence>
<keyword evidence="4 5" id="KW-0479">Metal-binding</keyword>
<protein>
    <recommendedName>
        <fullName evidence="6">BRCT domain-containing protein</fullName>
    </recommendedName>
</protein>
<dbReference type="CDD" id="cd00141">
    <property type="entry name" value="NT_POLXc"/>
    <property type="match status" value="1"/>
</dbReference>
<dbReference type="SMART" id="SM00483">
    <property type="entry name" value="POLXc"/>
    <property type="match status" value="1"/>
</dbReference>
<evidence type="ECO:0000259" key="6">
    <source>
        <dbReference type="PROSITE" id="PS50172"/>
    </source>
</evidence>
<dbReference type="PRINTS" id="PR00869">
    <property type="entry name" value="DNAPOLX"/>
</dbReference>
<dbReference type="GO" id="GO:0006303">
    <property type="term" value="P:double-strand break repair via nonhomologous end joining"/>
    <property type="evidence" value="ECO:0007669"/>
    <property type="project" value="TreeGrafter"/>
</dbReference>
<dbReference type="InterPro" id="IPR037160">
    <property type="entry name" value="DNA_Pol_thumb_sf"/>
</dbReference>
<comment type="similarity">
    <text evidence="1 4">Belongs to the DNA polymerase type-X family.</text>
</comment>
<dbReference type="GO" id="GO:0046872">
    <property type="term" value="F:metal ion binding"/>
    <property type="evidence" value="ECO:0007669"/>
    <property type="project" value="UniProtKB-UniRule"/>
</dbReference>
<dbReference type="PROSITE" id="PS50172">
    <property type="entry name" value="BRCT"/>
    <property type="match status" value="1"/>
</dbReference>